<name>H2ANJ0_KAZAF</name>
<dbReference type="PANTHER" id="PTHR21032">
    <property type="entry name" value="G PATCH DOMAIN-CONTAINING PROTEIN 11"/>
    <property type="match status" value="1"/>
</dbReference>
<dbReference type="eggNOG" id="KOG1994">
    <property type="taxonomic scope" value="Eukaryota"/>
</dbReference>
<dbReference type="Proteomes" id="UP000005220">
    <property type="component" value="Chromosome 1"/>
</dbReference>
<dbReference type="HOGENOM" id="CLU_046724_0_0_1"/>
<dbReference type="InParanoid" id="H2ANJ0"/>
<dbReference type="FunCoup" id="H2ANJ0">
    <property type="interactions" value="252"/>
</dbReference>
<gene>
    <name evidence="3" type="primary">KAFR0A05040</name>
    <name evidence="3" type="ORF">KAFR_0A05040</name>
</gene>
<dbReference type="AlphaFoldDB" id="H2ANJ0"/>
<evidence type="ECO:0000259" key="2">
    <source>
        <dbReference type="SMART" id="SM01173"/>
    </source>
</evidence>
<dbReference type="GeneID" id="13886241"/>
<dbReference type="PANTHER" id="PTHR21032:SF0">
    <property type="entry name" value="G PATCH DOMAIN-CONTAINING PROTEIN 11"/>
    <property type="match status" value="1"/>
</dbReference>
<dbReference type="KEGG" id="kaf:KAFR_0A05040"/>
<evidence type="ECO:0000313" key="4">
    <source>
        <dbReference type="Proteomes" id="UP000005220"/>
    </source>
</evidence>
<feature type="region of interest" description="Disordered" evidence="1">
    <location>
        <begin position="173"/>
        <end position="218"/>
    </location>
</feature>
<dbReference type="EMBL" id="HE650821">
    <property type="protein sequence ID" value="CCF55940.1"/>
    <property type="molecule type" value="Genomic_DNA"/>
</dbReference>
<dbReference type="GO" id="GO:0000776">
    <property type="term" value="C:kinetochore"/>
    <property type="evidence" value="ECO:0007669"/>
    <property type="project" value="TreeGrafter"/>
</dbReference>
<dbReference type="SMART" id="SM01173">
    <property type="entry name" value="DUF4187"/>
    <property type="match status" value="1"/>
</dbReference>
<dbReference type="InterPro" id="IPR025239">
    <property type="entry name" value="DUF4187"/>
</dbReference>
<proteinExistence type="predicted"/>
<evidence type="ECO:0000313" key="3">
    <source>
        <dbReference type="EMBL" id="CCF55940.1"/>
    </source>
</evidence>
<dbReference type="Pfam" id="PF13821">
    <property type="entry name" value="DUF4187"/>
    <property type="match status" value="1"/>
</dbReference>
<feature type="compositionally biased region" description="Basic and acidic residues" evidence="1">
    <location>
        <begin position="42"/>
        <end position="55"/>
    </location>
</feature>
<evidence type="ECO:0000256" key="1">
    <source>
        <dbReference type="SAM" id="MobiDB-lite"/>
    </source>
</evidence>
<accession>H2ANJ0</accession>
<dbReference type="InterPro" id="IPR039249">
    <property type="entry name" value="GPATCH11"/>
</dbReference>
<keyword evidence="4" id="KW-1185">Reference proteome</keyword>
<protein>
    <recommendedName>
        <fullName evidence="2">DUF4187 domain-containing protein</fullName>
    </recommendedName>
</protein>
<dbReference type="RefSeq" id="XP_003955075.1">
    <property type="nucleotide sequence ID" value="XM_003955026.1"/>
</dbReference>
<organism evidence="3 4">
    <name type="scientific">Kazachstania africana (strain ATCC 22294 / BCRC 22015 / CBS 2517 / CECT 1963 / NBRC 1671 / NRRL Y-8276)</name>
    <name type="common">Yeast</name>
    <name type="synonym">Kluyveromyces africanus</name>
    <dbReference type="NCBI Taxonomy" id="1071382"/>
    <lineage>
        <taxon>Eukaryota</taxon>
        <taxon>Fungi</taxon>
        <taxon>Dikarya</taxon>
        <taxon>Ascomycota</taxon>
        <taxon>Saccharomycotina</taxon>
        <taxon>Saccharomycetes</taxon>
        <taxon>Saccharomycetales</taxon>
        <taxon>Saccharomycetaceae</taxon>
        <taxon>Kazachstania</taxon>
    </lineage>
</organism>
<dbReference type="OrthoDB" id="786951at2759"/>
<feature type="region of interest" description="Disordered" evidence="1">
    <location>
        <begin position="1"/>
        <end position="61"/>
    </location>
</feature>
<sequence>MKVKRRSAINFDDDSPGPTFDLNGEQRKRFKAIQTLGSSYDDPEKHNGEKYKQEEEPPMEDEELQRLIPRGYSLLRKMGYTPEKEHTSQFDIKQVPNDFKEIDKKLKQEEYRRWINKTHSQKVLVDRWHKLQKIAFEMTGDVEIYKPDADPRDFNVLWRGYIKVLNEACRQSNRRKSVTANGSDRDKQSNAADNTTKGPEVAEHQQKPSALENRATYKEDPELDILDEMSTEQKIMKLNIFLRTELYYCFYCGVKYKDEADLYKHCPGLGPEDHE</sequence>
<reference evidence="3 4" key="1">
    <citation type="journal article" date="2011" name="Proc. Natl. Acad. Sci. U.S.A.">
        <title>Evolutionary erosion of yeast sex chromosomes by mating-type switching accidents.</title>
        <authorList>
            <person name="Gordon J.L."/>
            <person name="Armisen D."/>
            <person name="Proux-Wera E."/>
            <person name="Oheigeartaigh S.S."/>
            <person name="Byrne K.P."/>
            <person name="Wolfe K.H."/>
        </authorList>
    </citation>
    <scope>NUCLEOTIDE SEQUENCE [LARGE SCALE GENOMIC DNA]</scope>
    <source>
        <strain evidence="4">ATCC 22294 / BCRC 22015 / CBS 2517 / CECT 1963 / NBRC 1671 / NRRL Y-8276</strain>
    </source>
</reference>
<feature type="domain" description="DUF4187" evidence="2">
    <location>
        <begin position="220"/>
        <end position="274"/>
    </location>
</feature>